<reference evidence="3 4" key="1">
    <citation type="submission" date="2024-11" db="EMBL/GenBank/DDBJ databases">
        <authorList>
            <person name="Heng Y.C."/>
            <person name="Lim A.C.H."/>
            <person name="Lee J.K.Y."/>
            <person name="Kittelmann S."/>
        </authorList>
    </citation>
    <scope>NUCLEOTIDE SEQUENCE [LARGE SCALE GENOMIC DNA]</scope>
    <source>
        <strain evidence="3 4">WILCCON 0185</strain>
    </source>
</reference>
<organism evidence="3 4">
    <name type="scientific">Candidatus Clostridium stratigraminis</name>
    <dbReference type="NCBI Taxonomy" id="3381661"/>
    <lineage>
        <taxon>Bacteria</taxon>
        <taxon>Bacillati</taxon>
        <taxon>Bacillota</taxon>
        <taxon>Clostridia</taxon>
        <taxon>Eubacteriales</taxon>
        <taxon>Clostridiaceae</taxon>
        <taxon>Clostridium</taxon>
    </lineage>
</organism>
<name>A0ABW8SYG4_9CLOT</name>
<dbReference type="RefSeq" id="WP_406767974.1">
    <property type="nucleotide sequence ID" value="NZ_JBJHZZ010000001.1"/>
</dbReference>
<dbReference type="InterPro" id="IPR052404">
    <property type="entry name" value="SPP1-like_terminase"/>
</dbReference>
<dbReference type="Proteomes" id="UP001623591">
    <property type="component" value="Unassembled WGS sequence"/>
</dbReference>
<evidence type="ECO:0000313" key="3">
    <source>
        <dbReference type="EMBL" id="MFL0245514.1"/>
    </source>
</evidence>
<dbReference type="Pfam" id="PF03592">
    <property type="entry name" value="Terminase_2"/>
    <property type="match status" value="1"/>
</dbReference>
<accession>A0ABW8SYG4</accession>
<dbReference type="PANTHER" id="PTHR41328">
    <property type="entry name" value="TERMINASE SMALL SUBUNIT-RELATED"/>
    <property type="match status" value="1"/>
</dbReference>
<protein>
    <submittedName>
        <fullName evidence="3">Terminase small subunit</fullName>
    </submittedName>
</protein>
<evidence type="ECO:0000313" key="4">
    <source>
        <dbReference type="Proteomes" id="UP001623591"/>
    </source>
</evidence>
<dbReference type="EMBL" id="JBJHZZ010000001">
    <property type="protein sequence ID" value="MFL0245514.1"/>
    <property type="molecule type" value="Genomic_DNA"/>
</dbReference>
<proteinExistence type="predicted"/>
<sequence>MAKLTPKQEMFVEEYLLDLNATQAAIRAGYSPKTAAEQGNRLLTNVKVRTCLDQEMAERSKRTGINQDRVIREIARLAFINPDNVMNLNSATVRKDALEEDLAAIQSVKVKMSSSENGEMVEREVRLNDKLKALELLGKHLGMFKDKVEVSVLTEEKNKLDSLLNQIRGT</sequence>
<gene>
    <name evidence="3" type="ORF">ACJDUG_00810</name>
</gene>
<keyword evidence="1" id="KW-1188">Viral release from host cell</keyword>
<keyword evidence="4" id="KW-1185">Reference proteome</keyword>
<evidence type="ECO:0000256" key="1">
    <source>
        <dbReference type="ARBA" id="ARBA00022612"/>
    </source>
</evidence>
<dbReference type="InterPro" id="IPR005335">
    <property type="entry name" value="Terminase_ssu"/>
</dbReference>
<comment type="caution">
    <text evidence="3">The sequence shown here is derived from an EMBL/GenBank/DDBJ whole genome shotgun (WGS) entry which is preliminary data.</text>
</comment>
<dbReference type="PANTHER" id="PTHR41328:SF2">
    <property type="entry name" value="TERMINASE SMALL SUBUNIT"/>
    <property type="match status" value="1"/>
</dbReference>
<dbReference type="Gene3D" id="1.10.10.1400">
    <property type="entry name" value="Terminase, small subunit, N-terminal DNA-binding domain, HTH motif"/>
    <property type="match status" value="1"/>
</dbReference>
<dbReference type="InterPro" id="IPR038713">
    <property type="entry name" value="Terminase_Gp1_N_sf"/>
</dbReference>
<evidence type="ECO:0000256" key="2">
    <source>
        <dbReference type="ARBA" id="ARBA00023219"/>
    </source>
</evidence>
<keyword evidence="2" id="KW-0231">Viral genome packaging</keyword>